<keyword evidence="2" id="KW-1133">Transmembrane helix</keyword>
<proteinExistence type="predicted"/>
<dbReference type="EMBL" id="JBHSRF010000007">
    <property type="protein sequence ID" value="MFC6080913.1"/>
    <property type="molecule type" value="Genomic_DNA"/>
</dbReference>
<protein>
    <submittedName>
        <fullName evidence="3">DUF4190 domain-containing protein</fullName>
    </submittedName>
</protein>
<keyword evidence="2" id="KW-0472">Membrane</keyword>
<feature type="transmembrane region" description="Helical" evidence="2">
    <location>
        <begin position="46"/>
        <end position="65"/>
    </location>
</feature>
<reference evidence="4" key="1">
    <citation type="journal article" date="2019" name="Int. J. Syst. Evol. Microbiol.">
        <title>The Global Catalogue of Microorganisms (GCM) 10K type strain sequencing project: providing services to taxonomists for standard genome sequencing and annotation.</title>
        <authorList>
            <consortium name="The Broad Institute Genomics Platform"/>
            <consortium name="The Broad Institute Genome Sequencing Center for Infectious Disease"/>
            <person name="Wu L."/>
            <person name="Ma J."/>
        </authorList>
    </citation>
    <scope>NUCLEOTIDE SEQUENCE [LARGE SCALE GENOMIC DNA]</scope>
    <source>
        <strain evidence="4">JCM 30346</strain>
    </source>
</reference>
<dbReference type="Proteomes" id="UP001596137">
    <property type="component" value="Unassembled WGS sequence"/>
</dbReference>
<keyword evidence="2" id="KW-0812">Transmembrane</keyword>
<dbReference type="RefSeq" id="WP_380748195.1">
    <property type="nucleotide sequence ID" value="NZ_JBHSRF010000007.1"/>
</dbReference>
<evidence type="ECO:0000256" key="1">
    <source>
        <dbReference type="SAM" id="MobiDB-lite"/>
    </source>
</evidence>
<feature type="transmembrane region" description="Helical" evidence="2">
    <location>
        <begin position="71"/>
        <end position="88"/>
    </location>
</feature>
<comment type="caution">
    <text evidence="3">The sequence shown here is derived from an EMBL/GenBank/DDBJ whole genome shotgun (WGS) entry which is preliminary data.</text>
</comment>
<organism evidence="3 4">
    <name type="scientific">Sphaerisporangium aureirubrum</name>
    <dbReference type="NCBI Taxonomy" id="1544736"/>
    <lineage>
        <taxon>Bacteria</taxon>
        <taxon>Bacillati</taxon>
        <taxon>Actinomycetota</taxon>
        <taxon>Actinomycetes</taxon>
        <taxon>Streptosporangiales</taxon>
        <taxon>Streptosporangiaceae</taxon>
        <taxon>Sphaerisporangium</taxon>
    </lineage>
</organism>
<evidence type="ECO:0000313" key="4">
    <source>
        <dbReference type="Proteomes" id="UP001596137"/>
    </source>
</evidence>
<sequence length="119" mass="11989">MSQPYIPEPDHSAYPQQPAPQGYPQHTAPPPSPPASHRGAPASNGLGTAALVLGIISCVLLFVPAANGLDVILGIISAVCGITGLFVARNGAVTRGTAIAGLALGIIAILLAVFTYPVQ</sequence>
<feature type="region of interest" description="Disordered" evidence="1">
    <location>
        <begin position="1"/>
        <end position="41"/>
    </location>
</feature>
<name>A0ABW1NDD6_9ACTN</name>
<gene>
    <name evidence="3" type="ORF">ACFP1K_07055</name>
</gene>
<evidence type="ECO:0000256" key="2">
    <source>
        <dbReference type="SAM" id="Phobius"/>
    </source>
</evidence>
<keyword evidence="4" id="KW-1185">Reference proteome</keyword>
<evidence type="ECO:0000313" key="3">
    <source>
        <dbReference type="EMBL" id="MFC6080913.1"/>
    </source>
</evidence>
<feature type="transmembrane region" description="Helical" evidence="2">
    <location>
        <begin position="100"/>
        <end position="118"/>
    </location>
</feature>
<feature type="compositionally biased region" description="Low complexity" evidence="1">
    <location>
        <begin position="13"/>
        <end position="25"/>
    </location>
</feature>
<accession>A0ABW1NDD6</accession>